<dbReference type="InterPro" id="IPR050187">
    <property type="entry name" value="Lipid_Phosphate_FormReg"/>
</dbReference>
<dbReference type="PANTHER" id="PTHR12358">
    <property type="entry name" value="SPHINGOSINE KINASE"/>
    <property type="match status" value="1"/>
</dbReference>
<keyword evidence="15" id="KW-1185">Reference proteome</keyword>
<dbReference type="InterPro" id="IPR005218">
    <property type="entry name" value="Diacylglycerol/lipid_kinase"/>
</dbReference>
<dbReference type="Proteomes" id="UP000095256">
    <property type="component" value="Unassembled WGS sequence"/>
</dbReference>
<dbReference type="Pfam" id="PF00781">
    <property type="entry name" value="DAGK_cat"/>
    <property type="match status" value="1"/>
</dbReference>
<keyword evidence="12" id="KW-1208">Phospholipid metabolism</keyword>
<evidence type="ECO:0000313" key="14">
    <source>
        <dbReference type="EMBL" id="OEH82956.1"/>
    </source>
</evidence>
<dbReference type="NCBIfam" id="TIGR00147">
    <property type="entry name" value="YegS/Rv2252/BmrU family lipid kinase"/>
    <property type="match status" value="1"/>
</dbReference>
<dbReference type="SUPFAM" id="SSF111331">
    <property type="entry name" value="NAD kinase/diacylglycerol kinase-like"/>
    <property type="match status" value="1"/>
</dbReference>
<dbReference type="GO" id="GO:0005524">
    <property type="term" value="F:ATP binding"/>
    <property type="evidence" value="ECO:0007669"/>
    <property type="project" value="UniProtKB-KW"/>
</dbReference>
<dbReference type="PANTHER" id="PTHR12358:SF106">
    <property type="entry name" value="LIPID KINASE YEGS"/>
    <property type="match status" value="1"/>
</dbReference>
<organism evidence="14 15">
    <name type="scientific">Enterococcus rivorum</name>
    <dbReference type="NCBI Taxonomy" id="762845"/>
    <lineage>
        <taxon>Bacteria</taxon>
        <taxon>Bacillati</taxon>
        <taxon>Bacillota</taxon>
        <taxon>Bacilli</taxon>
        <taxon>Lactobacillales</taxon>
        <taxon>Enterococcaceae</taxon>
        <taxon>Enterococcus</taxon>
    </lineage>
</organism>
<dbReference type="OrthoDB" id="142078at2"/>
<name>A0A1E5KYK2_9ENTE</name>
<dbReference type="STRING" id="762845.BCR26_01395"/>
<keyword evidence="7 14" id="KW-0418">Kinase</keyword>
<evidence type="ECO:0000256" key="4">
    <source>
        <dbReference type="ARBA" id="ARBA00022679"/>
    </source>
</evidence>
<keyword evidence="6" id="KW-0547">Nucleotide-binding</keyword>
<dbReference type="RefSeq" id="WP_069697911.1">
    <property type="nucleotide sequence ID" value="NZ_JAGGMA010000002.1"/>
</dbReference>
<dbReference type="InterPro" id="IPR017438">
    <property type="entry name" value="ATP-NAD_kinase_N"/>
</dbReference>
<evidence type="ECO:0000259" key="13">
    <source>
        <dbReference type="PROSITE" id="PS50146"/>
    </source>
</evidence>
<dbReference type="GO" id="GO:0005886">
    <property type="term" value="C:plasma membrane"/>
    <property type="evidence" value="ECO:0007669"/>
    <property type="project" value="TreeGrafter"/>
</dbReference>
<keyword evidence="5" id="KW-0479">Metal-binding</keyword>
<dbReference type="Gene3D" id="3.40.50.10330">
    <property type="entry name" value="Probable inorganic polyphosphate/atp-NAD kinase, domain 1"/>
    <property type="match status" value="1"/>
</dbReference>
<dbReference type="InterPro" id="IPR045540">
    <property type="entry name" value="YegS/DAGK_C"/>
</dbReference>
<evidence type="ECO:0000256" key="8">
    <source>
        <dbReference type="ARBA" id="ARBA00022840"/>
    </source>
</evidence>
<evidence type="ECO:0000256" key="11">
    <source>
        <dbReference type="ARBA" id="ARBA00023209"/>
    </source>
</evidence>
<evidence type="ECO:0000256" key="10">
    <source>
        <dbReference type="ARBA" id="ARBA00023098"/>
    </source>
</evidence>
<evidence type="ECO:0000256" key="2">
    <source>
        <dbReference type="ARBA" id="ARBA00005983"/>
    </source>
</evidence>
<dbReference type="InterPro" id="IPR001206">
    <property type="entry name" value="Diacylglycerol_kinase_cat_dom"/>
</dbReference>
<dbReference type="AlphaFoldDB" id="A0A1E5KYK2"/>
<dbReference type="EMBL" id="MIEK01000012">
    <property type="protein sequence ID" value="OEH82956.1"/>
    <property type="molecule type" value="Genomic_DNA"/>
</dbReference>
<evidence type="ECO:0000256" key="7">
    <source>
        <dbReference type="ARBA" id="ARBA00022777"/>
    </source>
</evidence>
<keyword evidence="10" id="KW-0443">Lipid metabolism</keyword>
<gene>
    <name evidence="14" type="ORF">BCR26_01395</name>
</gene>
<keyword evidence="4" id="KW-0808">Transferase</keyword>
<keyword evidence="3" id="KW-0444">Lipid biosynthesis</keyword>
<dbReference type="GO" id="GO:0008654">
    <property type="term" value="P:phospholipid biosynthetic process"/>
    <property type="evidence" value="ECO:0007669"/>
    <property type="project" value="UniProtKB-KW"/>
</dbReference>
<sequence length="355" mass="38708">MKKARVIYNPTSGKELVKKNLADILSVLEECGYEASAFATTPAENSAKNEAQRVAELGFELIVAAGGDGTINEVVNGIAPLENRPKMAIIPAGTTNDYARALKIPRDDIVKAANVIKKNQTVKMDIGKAGSNYFINIAAGGHLTELTYEVPSELKSIFGYLAYLAKGAELLPRVKPIKMRMTYDEGVYEGGASMFFLGLTNSVGGFEQIAPDAKLDDGKFSLIIVKTANVFEILHLAALMLNGGKHVEDSRLIYTKTSYLYAETLEENNRMMINLDGEYGGDAPMEFTNFHQHIEMFANADAIPSNAIMGSILGEYAEEDDEDEYTTASKEFVKEVEKLTDEDIDGDGTIAGQEK</sequence>
<proteinExistence type="inferred from homology"/>
<feature type="domain" description="DAGKc" evidence="13">
    <location>
        <begin position="1"/>
        <end position="133"/>
    </location>
</feature>
<dbReference type="GO" id="GO:0046872">
    <property type="term" value="F:metal ion binding"/>
    <property type="evidence" value="ECO:0007669"/>
    <property type="project" value="UniProtKB-KW"/>
</dbReference>
<keyword evidence="9" id="KW-0460">Magnesium</keyword>
<evidence type="ECO:0000256" key="5">
    <source>
        <dbReference type="ARBA" id="ARBA00022723"/>
    </source>
</evidence>
<keyword evidence="8" id="KW-0067">ATP-binding</keyword>
<protein>
    <submittedName>
        <fullName evidence="14">Diacylglycerol kinase</fullName>
    </submittedName>
</protein>
<dbReference type="GO" id="GO:0004143">
    <property type="term" value="F:ATP-dependent diacylglycerol kinase activity"/>
    <property type="evidence" value="ECO:0007669"/>
    <property type="project" value="TreeGrafter"/>
</dbReference>
<evidence type="ECO:0000256" key="9">
    <source>
        <dbReference type="ARBA" id="ARBA00022842"/>
    </source>
</evidence>
<dbReference type="PROSITE" id="PS50146">
    <property type="entry name" value="DAGK"/>
    <property type="match status" value="1"/>
</dbReference>
<dbReference type="NCBIfam" id="NF009874">
    <property type="entry name" value="PRK13337.1"/>
    <property type="match status" value="1"/>
</dbReference>
<evidence type="ECO:0000313" key="15">
    <source>
        <dbReference type="Proteomes" id="UP000095256"/>
    </source>
</evidence>
<dbReference type="NCBIfam" id="NF009603">
    <property type="entry name" value="PRK13055.1"/>
    <property type="match status" value="1"/>
</dbReference>
<keyword evidence="11" id="KW-0594">Phospholipid biosynthesis</keyword>
<dbReference type="SMART" id="SM00046">
    <property type="entry name" value="DAGKc"/>
    <property type="match status" value="1"/>
</dbReference>
<dbReference type="Gene3D" id="2.60.200.40">
    <property type="match status" value="1"/>
</dbReference>
<dbReference type="Pfam" id="PF19279">
    <property type="entry name" value="YegS_C"/>
    <property type="match status" value="1"/>
</dbReference>
<comment type="cofactor">
    <cofactor evidence="1">
        <name>Mg(2+)</name>
        <dbReference type="ChEBI" id="CHEBI:18420"/>
    </cofactor>
</comment>
<comment type="similarity">
    <text evidence="2">Belongs to the diacylglycerol/lipid kinase family.</text>
</comment>
<evidence type="ECO:0000256" key="6">
    <source>
        <dbReference type="ARBA" id="ARBA00022741"/>
    </source>
</evidence>
<evidence type="ECO:0000256" key="12">
    <source>
        <dbReference type="ARBA" id="ARBA00023264"/>
    </source>
</evidence>
<comment type="caution">
    <text evidence="14">The sequence shown here is derived from an EMBL/GenBank/DDBJ whole genome shotgun (WGS) entry which is preliminary data.</text>
</comment>
<reference evidence="14 15" key="1">
    <citation type="submission" date="2016-09" db="EMBL/GenBank/DDBJ databases">
        <authorList>
            <person name="Capua I."/>
            <person name="De Benedictis P."/>
            <person name="Joannis T."/>
            <person name="Lombin L.H."/>
            <person name="Cattoli G."/>
        </authorList>
    </citation>
    <scope>NUCLEOTIDE SEQUENCE [LARGE SCALE GENOMIC DNA]</scope>
    <source>
        <strain evidence="14 15">LMG 25899</strain>
    </source>
</reference>
<accession>A0A1E5KYK2</accession>
<dbReference type="InterPro" id="IPR016064">
    <property type="entry name" value="NAD/diacylglycerol_kinase_sf"/>
</dbReference>
<evidence type="ECO:0000256" key="1">
    <source>
        <dbReference type="ARBA" id="ARBA00001946"/>
    </source>
</evidence>
<evidence type="ECO:0000256" key="3">
    <source>
        <dbReference type="ARBA" id="ARBA00022516"/>
    </source>
</evidence>